<evidence type="ECO:0000313" key="3">
    <source>
        <dbReference type="Proteomes" id="UP000221961"/>
    </source>
</evidence>
<feature type="region of interest" description="Disordered" evidence="1">
    <location>
        <begin position="655"/>
        <end position="677"/>
    </location>
</feature>
<dbReference type="KEGG" id="ntp:CRH09_05555"/>
<dbReference type="RefSeq" id="WP_098693008.1">
    <property type="nucleotide sequence ID" value="NZ_CP023778.1"/>
</dbReference>
<evidence type="ECO:0000256" key="1">
    <source>
        <dbReference type="SAM" id="MobiDB-lite"/>
    </source>
</evidence>
<sequence>MGTTPWDDLKNHATSGGKEIKVEPGVAEACAQACSDMIAKMKGYQALINNNGVGKLQPLSYLRSGTQLANDFNGKASELTTDLDHHIQVLSDLVDTFKAAGKAYSDTDKASADALDKISATPNAAGFSDFKPGDGFDTDNASDDKLAAPTSVSTPPAGLAMDTSNVSVENGESLSWNDFVSLVDSIDPDPPENDSTVWSYIAGDLDTQATNLVNALRKLTAENWTGYGGSQAVDSIQKYGQSVKSMSNAMDVVGQNLDYTAGWLYSTQESIQKVMDDYDNEESESALKDCQDAFKKTYQPGAQDSAKAFPTIPDPYTNTGQPPGNQPPGNKPPGNQPPGNQPPGNQPPGNQPPGNQPPGNQPPGNQPPGNQPPGSQPPGNPPNIPSPVGSTPPGSTPPGSTPPGSTPPGSTPPGSTPPGLPNATNPNNQSAMIGQLVSTLTGAITQGLQSISSLAPSLGQLGQQLRPATNPVAGLPGQPLPGQPGGPPPGQPGQPGTPPDPIKALLDQLFGNKDLQNLFGNKDIAGLFGLDHLNLTDILDGKALTDILNGKDPLEALGLKPESGHDPARPDAPSTPDGATPAATQPSRLFPRASVPGFELPSVPGIPNADAPSVPGVTAPAAAFGAGLPGAATIPGIPDVGIATGRAPDQAFRIPQAADPDEAVLEQARSHDPASGS</sequence>
<dbReference type="AlphaFoldDB" id="A0A291REM8"/>
<feature type="compositionally biased region" description="Pro residues" evidence="1">
    <location>
        <begin position="478"/>
        <end position="501"/>
    </location>
</feature>
<evidence type="ECO:0000313" key="2">
    <source>
        <dbReference type="EMBL" id="ATL65759.1"/>
    </source>
</evidence>
<protein>
    <submittedName>
        <fullName evidence="2">Uncharacterized protein</fullName>
    </submittedName>
</protein>
<feature type="compositionally biased region" description="Pro residues" evidence="1">
    <location>
        <begin position="394"/>
        <end position="420"/>
    </location>
</feature>
<feature type="region of interest" description="Disordered" evidence="1">
    <location>
        <begin position="301"/>
        <end position="429"/>
    </location>
</feature>
<reference evidence="2 3" key="1">
    <citation type="submission" date="2017-10" db="EMBL/GenBank/DDBJ databases">
        <title>Comparative genomics between pathogenic Norcardia.</title>
        <authorList>
            <person name="Zeng L."/>
        </authorList>
    </citation>
    <scope>NUCLEOTIDE SEQUENCE [LARGE SCALE GENOMIC DNA]</scope>
    <source>
        <strain evidence="2 3">NC_YFY_NT001</strain>
    </source>
</reference>
<feature type="compositionally biased region" description="Basic and acidic residues" evidence="1">
    <location>
        <begin position="668"/>
        <end position="677"/>
    </location>
</feature>
<dbReference type="GeneID" id="88356901"/>
<feature type="region of interest" description="Disordered" evidence="1">
    <location>
        <begin position="129"/>
        <end position="160"/>
    </location>
</feature>
<feature type="compositionally biased region" description="Pro residues" evidence="1">
    <location>
        <begin position="324"/>
        <end position="385"/>
    </location>
</feature>
<gene>
    <name evidence="2" type="ORF">CRH09_05555</name>
</gene>
<feature type="region of interest" description="Disordered" evidence="1">
    <location>
        <begin position="555"/>
        <end position="596"/>
    </location>
</feature>
<feature type="region of interest" description="Disordered" evidence="1">
    <location>
        <begin position="467"/>
        <end position="503"/>
    </location>
</feature>
<dbReference type="Proteomes" id="UP000221961">
    <property type="component" value="Chromosome"/>
</dbReference>
<dbReference type="EMBL" id="CP023778">
    <property type="protein sequence ID" value="ATL65759.1"/>
    <property type="molecule type" value="Genomic_DNA"/>
</dbReference>
<proteinExistence type="predicted"/>
<organism evidence="2 3">
    <name type="scientific">Nocardia terpenica</name>
    <dbReference type="NCBI Taxonomy" id="455432"/>
    <lineage>
        <taxon>Bacteria</taxon>
        <taxon>Bacillati</taxon>
        <taxon>Actinomycetota</taxon>
        <taxon>Actinomycetes</taxon>
        <taxon>Mycobacteriales</taxon>
        <taxon>Nocardiaceae</taxon>
        <taxon>Nocardia</taxon>
    </lineage>
</organism>
<name>A0A291REM8_9NOCA</name>
<accession>A0A291REM8</accession>